<evidence type="ECO:0000256" key="9">
    <source>
        <dbReference type="ARBA" id="ARBA00022989"/>
    </source>
</evidence>
<evidence type="ECO:0000256" key="12">
    <source>
        <dbReference type="SAM" id="Phobius"/>
    </source>
</evidence>
<evidence type="ECO:0000256" key="11">
    <source>
        <dbReference type="ARBA" id="ARBA00034018"/>
    </source>
</evidence>
<gene>
    <name evidence="15" type="ORF">CJ030_MR8G022206</name>
</gene>
<dbReference type="CDD" id="cd03244">
    <property type="entry name" value="ABCC_MRP_domain2"/>
    <property type="match status" value="1"/>
</dbReference>
<comment type="caution">
    <text evidence="15">The sequence shown here is derived from an EMBL/GenBank/DDBJ whole genome shotgun (WGS) entry which is preliminary data.</text>
</comment>
<name>A0A6A1USK8_9ROSI</name>
<dbReference type="SMART" id="SM00382">
    <property type="entry name" value="AAA"/>
    <property type="match status" value="1"/>
</dbReference>
<evidence type="ECO:0000256" key="4">
    <source>
        <dbReference type="ARBA" id="ARBA00022448"/>
    </source>
</evidence>
<dbReference type="FunFam" id="1.20.1560.10:FF:000003">
    <property type="entry name" value="ABC transporter C family member 10"/>
    <property type="match status" value="1"/>
</dbReference>
<evidence type="ECO:0000256" key="7">
    <source>
        <dbReference type="ARBA" id="ARBA00022840"/>
    </source>
</evidence>
<dbReference type="InterPro" id="IPR003593">
    <property type="entry name" value="AAA+_ATPase"/>
</dbReference>
<feature type="domain" description="ABC transporter" evidence="13">
    <location>
        <begin position="267"/>
        <end position="494"/>
    </location>
</feature>
<dbReference type="Proteomes" id="UP000516437">
    <property type="component" value="Chromosome 8"/>
</dbReference>
<dbReference type="GO" id="GO:0008559">
    <property type="term" value="F:ABC-type xenobiotic transporter activity"/>
    <property type="evidence" value="ECO:0007669"/>
    <property type="project" value="UniProtKB-EC"/>
</dbReference>
<dbReference type="InterPro" id="IPR050173">
    <property type="entry name" value="ABC_transporter_C-like"/>
</dbReference>
<comment type="subcellular location">
    <subcellularLocation>
        <location evidence="1">Membrane</location>
        <topology evidence="1">Multi-pass membrane protein</topology>
    </subcellularLocation>
</comment>
<reference evidence="15 16" key="1">
    <citation type="journal article" date="2019" name="Plant Biotechnol. J.">
        <title>The red bayberry genome and genetic basis of sex determination.</title>
        <authorList>
            <person name="Jia H.M."/>
            <person name="Jia H.J."/>
            <person name="Cai Q.L."/>
            <person name="Wang Y."/>
            <person name="Zhao H.B."/>
            <person name="Yang W.F."/>
            <person name="Wang G.Y."/>
            <person name="Li Y.H."/>
            <person name="Zhan D.L."/>
            <person name="Shen Y.T."/>
            <person name="Niu Q.F."/>
            <person name="Chang L."/>
            <person name="Qiu J."/>
            <person name="Zhao L."/>
            <person name="Xie H.B."/>
            <person name="Fu W.Y."/>
            <person name="Jin J."/>
            <person name="Li X.W."/>
            <person name="Jiao Y."/>
            <person name="Zhou C.C."/>
            <person name="Tu T."/>
            <person name="Chai C.Y."/>
            <person name="Gao J.L."/>
            <person name="Fan L.J."/>
            <person name="van de Weg E."/>
            <person name="Wang J.Y."/>
            <person name="Gao Z.S."/>
        </authorList>
    </citation>
    <scope>NUCLEOTIDE SEQUENCE [LARGE SCALE GENOMIC DNA]</scope>
    <source>
        <tissue evidence="15">Leaves</tissue>
    </source>
</reference>
<keyword evidence="5 12" id="KW-0812">Transmembrane</keyword>
<evidence type="ECO:0000313" key="15">
    <source>
        <dbReference type="EMBL" id="KAB1202798.1"/>
    </source>
</evidence>
<evidence type="ECO:0000256" key="8">
    <source>
        <dbReference type="ARBA" id="ARBA00022967"/>
    </source>
</evidence>
<dbReference type="InterPro" id="IPR003439">
    <property type="entry name" value="ABC_transporter-like_ATP-bd"/>
</dbReference>
<evidence type="ECO:0000256" key="2">
    <source>
        <dbReference type="ARBA" id="ARBA00009726"/>
    </source>
</evidence>
<dbReference type="CDD" id="cd18580">
    <property type="entry name" value="ABC_6TM_ABCC_D2"/>
    <property type="match status" value="1"/>
</dbReference>
<evidence type="ECO:0000256" key="6">
    <source>
        <dbReference type="ARBA" id="ARBA00022741"/>
    </source>
</evidence>
<accession>A0A6A1USK8</accession>
<evidence type="ECO:0000259" key="13">
    <source>
        <dbReference type="PROSITE" id="PS50893"/>
    </source>
</evidence>
<dbReference type="EMBL" id="RXIC02000026">
    <property type="protein sequence ID" value="KAB1202798.1"/>
    <property type="molecule type" value="Genomic_DNA"/>
</dbReference>
<dbReference type="AlphaFoldDB" id="A0A6A1USK8"/>
<keyword evidence="10 12" id="KW-0472">Membrane</keyword>
<feature type="transmembrane region" description="Helical" evidence="12">
    <location>
        <begin position="218"/>
        <end position="246"/>
    </location>
</feature>
<dbReference type="Gene3D" id="3.40.50.300">
    <property type="entry name" value="P-loop containing nucleotide triphosphate hydrolases"/>
    <property type="match status" value="2"/>
</dbReference>
<keyword evidence="4" id="KW-0813">Transport</keyword>
<dbReference type="PANTHER" id="PTHR24223">
    <property type="entry name" value="ATP-BINDING CASSETTE SUB-FAMILY C"/>
    <property type="match status" value="1"/>
</dbReference>
<dbReference type="CDD" id="cd18579">
    <property type="entry name" value="ABC_6TM_ABCC_D1"/>
    <property type="match status" value="1"/>
</dbReference>
<dbReference type="Pfam" id="PF00005">
    <property type="entry name" value="ABC_tran"/>
    <property type="match status" value="2"/>
</dbReference>
<feature type="domain" description="ABC transmembrane type-1" evidence="14">
    <location>
        <begin position="572"/>
        <end position="747"/>
    </location>
</feature>
<dbReference type="InterPro" id="IPR017871">
    <property type="entry name" value="ABC_transporter-like_CS"/>
</dbReference>
<evidence type="ECO:0000313" key="16">
    <source>
        <dbReference type="Proteomes" id="UP000516437"/>
    </source>
</evidence>
<dbReference type="OrthoDB" id="6500128at2759"/>
<dbReference type="Gene3D" id="1.20.1560.10">
    <property type="entry name" value="ABC transporter type 1, transmembrane domain"/>
    <property type="match status" value="2"/>
</dbReference>
<evidence type="ECO:0000256" key="3">
    <source>
        <dbReference type="ARBA" id="ARBA00012191"/>
    </source>
</evidence>
<keyword evidence="16" id="KW-1185">Reference proteome</keyword>
<feature type="transmembrane region" description="Helical" evidence="12">
    <location>
        <begin position="600"/>
        <end position="624"/>
    </location>
</feature>
<keyword evidence="9 12" id="KW-1133">Transmembrane helix</keyword>
<sequence>MPAKKADLLKVECDSGFLGTQGHKNMESDPNFNHDASYAPLQDEEANVTLFSKAGFFSTMSFWWLNPFMKQGKKKILEESDIPRLRYTDRAQSCYLKFTDQLSKKKHKGTSESFSMFAVAEGEAAFKHEGYVLAGGLFLAKCLESFSDRQWFFRTRLIGLQVRSFLSSAIYQKQLHLSNAAKVTHSPGEIVNYVTVDAYRIGEFPYWFHQIWSTTVQLCLALAIVYYSVGLATVAALIVIILTMLATSPLAKLQHKYQIKLTLAQDKRLRAIVEALANIKVLKLYAWEKHFKNVIEGLRQEESKWMLSVLSLKVSLDRIVKFLKAPDLENRNVNVYGKIAYVSQTSWIQTGSIRENILFGSPMDPLRYQEVIRRCSLVKDLEMLQVGDLTEIGERGVTLSGGQKQRVQLARALYQDSDYILRVFYWRGKANMPCGQEYVIGALSRKTVLLVTHQVDFLPAFDSILFMTEGKILKASTYDQLLACCQEFQNLVNADNVTVGSEKRQTKYPSFRESKTSKSELQRNYDEKQLSLSLGDQLIKKEERKTGQIGLKPYIQYLNQNKGFLYFSLAASSDLSAVDLDVAFRMNTTLGSVMIACSGYGILAILTWPVLFLIIPMVCLAALLQRYSFASAKELMRTDGTTKSLIASHLGESIAGATTIRAFGEEEQFFLKNLDLIDRDASPYFHNFSANEWLIQRLEILYAIVLSFSALAMTLLNFGASASGFIGMSLSYGLSLNVHVVFVVQNWCLQESSITSVERLEQYMHIPSKAPDVVFSHRPPPNWPVTGQVKICDLKGITCIYEGGQKIGIVGRTGSGKTTLISALFRLVEPTEGMILIDDIDISTIGLHDLRSRLGIIPQDLTLFSGSVRYNVDPLSEHTDQEIWEVLEKCQLREAICKRNEGLYSLVMQDGSNWSLGQRQLFCLGRALLKRSQILVLDEATASIDNATDSIIQKTIRREFAHCTVITVAHRIPTVMDCDKVLAMSDGKIVEFDEPSKLMNKEVSLFGKLVREYWSLSGNASI</sequence>
<dbReference type="FunFam" id="3.40.50.300:FF:000163">
    <property type="entry name" value="Multidrug resistance-associated protein member 4"/>
    <property type="match status" value="1"/>
</dbReference>
<dbReference type="PROSITE" id="PS50929">
    <property type="entry name" value="ABC_TM1F"/>
    <property type="match status" value="2"/>
</dbReference>
<dbReference type="GO" id="GO:0016887">
    <property type="term" value="F:ATP hydrolysis activity"/>
    <property type="evidence" value="ECO:0007669"/>
    <property type="project" value="InterPro"/>
</dbReference>
<comment type="catalytic activity">
    <reaction evidence="11">
        <text>ATP + H2O + xenobioticSide 1 = ADP + phosphate + xenobioticSide 2.</text>
        <dbReference type="EC" id="7.6.2.2"/>
    </reaction>
</comment>
<keyword evidence="8" id="KW-1278">Translocase</keyword>
<feature type="domain" description="ABC transporter" evidence="13">
    <location>
        <begin position="768"/>
        <end position="1011"/>
    </location>
</feature>
<dbReference type="GO" id="GO:0016020">
    <property type="term" value="C:membrane"/>
    <property type="evidence" value="ECO:0007669"/>
    <property type="project" value="UniProtKB-SubCell"/>
</dbReference>
<feature type="domain" description="ABC transmembrane type-1" evidence="14">
    <location>
        <begin position="133"/>
        <end position="323"/>
    </location>
</feature>
<dbReference type="PANTHER" id="PTHR24223:SF263">
    <property type="entry name" value="ABC-TYPE XENOBIOTIC TRANSPORTER"/>
    <property type="match status" value="1"/>
</dbReference>
<evidence type="ECO:0000256" key="5">
    <source>
        <dbReference type="ARBA" id="ARBA00022692"/>
    </source>
</evidence>
<dbReference type="SUPFAM" id="SSF52540">
    <property type="entry name" value="P-loop containing nucleoside triphosphate hydrolases"/>
    <property type="match status" value="2"/>
</dbReference>
<dbReference type="SUPFAM" id="SSF90123">
    <property type="entry name" value="ABC transporter transmembrane region"/>
    <property type="match status" value="2"/>
</dbReference>
<dbReference type="InterPro" id="IPR036640">
    <property type="entry name" value="ABC1_TM_sf"/>
</dbReference>
<evidence type="ECO:0000259" key="14">
    <source>
        <dbReference type="PROSITE" id="PS50929"/>
    </source>
</evidence>
<protein>
    <recommendedName>
        <fullName evidence="3">ABC-type xenobiotic transporter</fullName>
        <ecNumber evidence="3">7.6.2.2</ecNumber>
    </recommendedName>
</protein>
<dbReference type="PROSITE" id="PS50893">
    <property type="entry name" value="ABC_TRANSPORTER_2"/>
    <property type="match status" value="2"/>
</dbReference>
<keyword evidence="7" id="KW-0067">ATP-binding</keyword>
<dbReference type="PROSITE" id="PS00211">
    <property type="entry name" value="ABC_TRANSPORTER_1"/>
    <property type="match status" value="1"/>
</dbReference>
<dbReference type="InterPro" id="IPR044746">
    <property type="entry name" value="ABCC_6TM_D1"/>
</dbReference>
<dbReference type="InterPro" id="IPR011527">
    <property type="entry name" value="ABC1_TM_dom"/>
</dbReference>
<dbReference type="InterPro" id="IPR027417">
    <property type="entry name" value="P-loop_NTPase"/>
</dbReference>
<dbReference type="EC" id="7.6.2.2" evidence="3"/>
<dbReference type="Pfam" id="PF00664">
    <property type="entry name" value="ABC_membrane"/>
    <property type="match status" value="2"/>
</dbReference>
<feature type="transmembrane region" description="Helical" evidence="12">
    <location>
        <begin position="700"/>
        <end position="719"/>
    </location>
</feature>
<dbReference type="GO" id="GO:0005524">
    <property type="term" value="F:ATP binding"/>
    <property type="evidence" value="ECO:0007669"/>
    <property type="project" value="UniProtKB-KW"/>
</dbReference>
<keyword evidence="6" id="KW-0547">Nucleotide-binding</keyword>
<evidence type="ECO:0000256" key="10">
    <source>
        <dbReference type="ARBA" id="ARBA00023136"/>
    </source>
</evidence>
<proteinExistence type="inferred from homology"/>
<comment type="similarity">
    <text evidence="2">Belongs to the ABC transporter superfamily. ABCC family. Conjugate transporter (TC 3.A.1.208) subfamily.</text>
</comment>
<dbReference type="InterPro" id="IPR044726">
    <property type="entry name" value="ABCC_6TM_D2"/>
</dbReference>
<organism evidence="15 16">
    <name type="scientific">Morella rubra</name>
    <name type="common">Chinese bayberry</name>
    <dbReference type="NCBI Taxonomy" id="262757"/>
    <lineage>
        <taxon>Eukaryota</taxon>
        <taxon>Viridiplantae</taxon>
        <taxon>Streptophyta</taxon>
        <taxon>Embryophyta</taxon>
        <taxon>Tracheophyta</taxon>
        <taxon>Spermatophyta</taxon>
        <taxon>Magnoliopsida</taxon>
        <taxon>eudicotyledons</taxon>
        <taxon>Gunneridae</taxon>
        <taxon>Pentapetalae</taxon>
        <taxon>rosids</taxon>
        <taxon>fabids</taxon>
        <taxon>Fagales</taxon>
        <taxon>Myricaceae</taxon>
        <taxon>Morella</taxon>
    </lineage>
</organism>
<evidence type="ECO:0000256" key="1">
    <source>
        <dbReference type="ARBA" id="ARBA00004141"/>
    </source>
</evidence>